<gene>
    <name evidence="1" type="ORF">TrVE_jg3866</name>
</gene>
<comment type="caution">
    <text evidence="1">The sequence shown here is derived from an EMBL/GenBank/DDBJ whole genome shotgun (WGS) entry which is preliminary data.</text>
</comment>
<sequence length="968" mass="110510">MNDMKDSSMNVHNELSLEYALASGPVNKQGLPIRVIPKSSSKAHQNLKNTVSRIESGRADTTEIDLPPNKFDHLPVGKTLKIAPKETIEKRPLLKSLSSKKLLSLHTSSLSHYLSSSLPSCLSTLTTLARINPTSPEVYSTLGLALQQTSLIKSYGAYYTAAQLTVKDHDAWMKCAGTAYDLFCKTGGEEWKRRVEENLEMALKWGAGQRAYLEYLDLRGEDLKNGEVCFAQRARWNHGRSRIREYVESSEVEMEIWGGGGVRRLGGIVECLLGSRRGVKESLEGYKREEWRDQGLWNEDEYREYRVELGGLVREGEGEGYYVEGEWEGEKEGCIYTTRNEKTGYYIDDYRRRIIKPPSRDFDSERKEILSGSRDVSALKKLNDDEKFHTASTAEYYTRLLSDVVHLPPSGDVISSIVAVENYAMTLLHSSRYYWLTDVINSLKGHLKARVDDVNTRRELNKGEIVGNIRTKKTYDNPGRTEYLGLEVAIEGRRDFEDDVMLGLEGEDHEEYKGELVEACLNGEVGKLLNIVYCIMVGGRDRSLGKAVKVVVESLNTWEDARRDEMCMLVCKYLYTLEYRKQLINNIYEEVMPENIYGLITKCYALMEEGSFDSAERLLKPWVDKCSYEIDIYAGPKLSEKRWPTFLEVSCVAGTLSTEKIKEAECIVQTYVEILEGGGDGMRLKRVNLVKRLFLAGMENVWDERTVCFERDGSSQYATFRLFLNYVGLSSQESWKALLKKLGHDVPSTSPLATYDVKSRSKWEDCALRMYVEACSELKFDKEVCGTLVEAAMSRFCGKDVEVERVVRKDWRADSPKKKRKLEPSGGSVSGGREVKDGNWRVDDCLRFLKQTTYQKRMDCGAVICVARRRAVEEESKDFKSWISEFGFLTGVRGEILKQGEESFGWIASAFCLMCCLRDVGRFEEYNEILSVLKRIEDDGTYDRDATGIFSWMREEEAEEDWEMDPRI</sequence>
<dbReference type="AlphaFoldDB" id="A0A9W7C7A1"/>
<keyword evidence="2" id="KW-1185">Reference proteome</keyword>
<dbReference type="EMBL" id="BRXX01000235">
    <property type="protein sequence ID" value="GMH99473.1"/>
    <property type="molecule type" value="Genomic_DNA"/>
</dbReference>
<dbReference type="Proteomes" id="UP001165160">
    <property type="component" value="Unassembled WGS sequence"/>
</dbReference>
<reference evidence="2" key="1">
    <citation type="journal article" date="2023" name="Commun. Biol.">
        <title>Genome analysis of Parmales, the sister group of diatoms, reveals the evolutionary specialization of diatoms from phago-mixotrophs to photoautotrophs.</title>
        <authorList>
            <person name="Ban H."/>
            <person name="Sato S."/>
            <person name="Yoshikawa S."/>
            <person name="Yamada K."/>
            <person name="Nakamura Y."/>
            <person name="Ichinomiya M."/>
            <person name="Sato N."/>
            <person name="Blanc-Mathieu R."/>
            <person name="Endo H."/>
            <person name="Kuwata A."/>
            <person name="Ogata H."/>
        </authorList>
    </citation>
    <scope>NUCLEOTIDE SEQUENCE [LARGE SCALE GENOMIC DNA]</scope>
    <source>
        <strain evidence="2">NIES 3699</strain>
    </source>
</reference>
<protein>
    <submittedName>
        <fullName evidence="1">Uncharacterized protein</fullName>
    </submittedName>
</protein>
<name>A0A9W7C7A1_9STRA</name>
<evidence type="ECO:0000313" key="2">
    <source>
        <dbReference type="Proteomes" id="UP001165160"/>
    </source>
</evidence>
<proteinExistence type="predicted"/>
<accession>A0A9W7C7A1</accession>
<organism evidence="1 2">
    <name type="scientific">Triparma verrucosa</name>
    <dbReference type="NCBI Taxonomy" id="1606542"/>
    <lineage>
        <taxon>Eukaryota</taxon>
        <taxon>Sar</taxon>
        <taxon>Stramenopiles</taxon>
        <taxon>Ochrophyta</taxon>
        <taxon>Bolidophyceae</taxon>
        <taxon>Parmales</taxon>
        <taxon>Triparmaceae</taxon>
        <taxon>Triparma</taxon>
    </lineage>
</organism>
<evidence type="ECO:0000313" key="1">
    <source>
        <dbReference type="EMBL" id="GMH99473.1"/>
    </source>
</evidence>